<dbReference type="SUPFAM" id="SSF102405">
    <property type="entry name" value="MCP/YpsA-like"/>
    <property type="match status" value="1"/>
</dbReference>
<proteinExistence type="predicted"/>
<dbReference type="EMBL" id="VLTL01000179">
    <property type="protein sequence ID" value="KAA0155819.1"/>
    <property type="molecule type" value="Genomic_DNA"/>
</dbReference>
<reference evidence="5 6" key="1">
    <citation type="submission" date="2019-07" db="EMBL/GenBank/DDBJ databases">
        <title>Genomes of Cafeteria roenbergensis.</title>
        <authorList>
            <person name="Fischer M.G."/>
            <person name="Hackl T."/>
            <person name="Roman M."/>
        </authorList>
    </citation>
    <scope>NUCLEOTIDE SEQUENCE [LARGE SCALE GENOMIC DNA]</scope>
    <source>
        <strain evidence="1 6">BVI</strain>
        <strain evidence="3 8">Cflag</strain>
        <strain evidence="4 5">E4-10P</strain>
        <strain evidence="2 7">RCC970-E3</strain>
    </source>
</reference>
<dbReference type="OMA" id="TRKFWMV"/>
<dbReference type="Pfam" id="PF03641">
    <property type="entry name" value="Lysine_decarbox"/>
    <property type="match status" value="1"/>
</dbReference>
<evidence type="ECO:0000313" key="4">
    <source>
        <dbReference type="EMBL" id="KAA0166974.1"/>
    </source>
</evidence>
<dbReference type="Gene3D" id="3.40.50.450">
    <property type="match status" value="1"/>
</dbReference>
<dbReference type="Proteomes" id="UP000325113">
    <property type="component" value="Unassembled WGS sequence"/>
</dbReference>
<dbReference type="OrthoDB" id="414463at2759"/>
<comment type="caution">
    <text evidence="2">The sequence shown here is derived from an EMBL/GenBank/DDBJ whole genome shotgun (WGS) entry which is preliminary data.</text>
</comment>
<evidence type="ECO:0000313" key="8">
    <source>
        <dbReference type="Proteomes" id="UP000325113"/>
    </source>
</evidence>
<accession>A0A5A8CSY9</accession>
<evidence type="ECO:0008006" key="9">
    <source>
        <dbReference type="Google" id="ProtNLM"/>
    </source>
</evidence>
<evidence type="ECO:0000313" key="2">
    <source>
        <dbReference type="EMBL" id="KAA0155819.1"/>
    </source>
</evidence>
<name>A0A5A8CSY9_CAFRO</name>
<evidence type="ECO:0000313" key="5">
    <source>
        <dbReference type="Proteomes" id="UP000322899"/>
    </source>
</evidence>
<evidence type="ECO:0000313" key="7">
    <source>
        <dbReference type="Proteomes" id="UP000324907"/>
    </source>
</evidence>
<protein>
    <recommendedName>
        <fullName evidence="9">Cytokinin riboside 5'-monophosphate phosphoribohydrolase</fullName>
    </recommendedName>
</protein>
<dbReference type="GO" id="GO:0005829">
    <property type="term" value="C:cytosol"/>
    <property type="evidence" value="ECO:0007669"/>
    <property type="project" value="TreeGrafter"/>
</dbReference>
<dbReference type="InterPro" id="IPR052341">
    <property type="entry name" value="LOG_family_nucleotidases"/>
</dbReference>
<sequence>MAAPNPKVPFLDTEWLTSKGSDAARVVRLLAEHSQPLERLAEERVHRTVLFFGSARSMSREDWEASVAKATESGDADELARLHSIEWMCEWYSHTRELARRIGEWQLERCSSRTGPEYVVATGGGPGLMEAANRGAREGGARSMGVAVTLPFEDCMNRFVDERLAFRMHYFSTRKMVLADRACGIVATPGGLGTFDELFELATLVQTGKVGGRRDPWKAFMPIVLLGGTAFWRKVMNLDALVELGTICKADLDRMVIADTVDEAFDAVVAGLLRVEEAWHQSEDDSGTPAAAASHGRASKSLLGAVGLISAASSRPEDDW</sequence>
<evidence type="ECO:0000313" key="1">
    <source>
        <dbReference type="EMBL" id="KAA0153033.1"/>
    </source>
</evidence>
<dbReference type="AlphaFoldDB" id="A0A5A8CSY9"/>
<dbReference type="InterPro" id="IPR031100">
    <property type="entry name" value="LOG_fam"/>
</dbReference>
<keyword evidence="6" id="KW-1185">Reference proteome</keyword>
<dbReference type="EMBL" id="VLTO01000084">
    <property type="protein sequence ID" value="KAA0166974.1"/>
    <property type="molecule type" value="Genomic_DNA"/>
</dbReference>
<dbReference type="Proteomes" id="UP000323011">
    <property type="component" value="Unassembled WGS sequence"/>
</dbReference>
<organism evidence="2 7">
    <name type="scientific">Cafeteria roenbergensis</name>
    <name type="common">Marine flagellate</name>
    <dbReference type="NCBI Taxonomy" id="33653"/>
    <lineage>
        <taxon>Eukaryota</taxon>
        <taxon>Sar</taxon>
        <taxon>Stramenopiles</taxon>
        <taxon>Bigyra</taxon>
        <taxon>Opalozoa</taxon>
        <taxon>Bicosoecida</taxon>
        <taxon>Cafeteriaceae</taxon>
        <taxon>Cafeteria</taxon>
    </lineage>
</organism>
<gene>
    <name evidence="4" type="ORF">FNF27_07425</name>
    <name evidence="2" type="ORF">FNF28_06679</name>
    <name evidence="1" type="ORF">FNF29_03553</name>
    <name evidence="3" type="ORF">FNF31_03893</name>
</gene>
<dbReference type="Proteomes" id="UP000322899">
    <property type="component" value="Unassembled WGS sequence"/>
</dbReference>
<dbReference type="EMBL" id="VLTN01000018">
    <property type="protein sequence ID" value="KAA0153033.1"/>
    <property type="molecule type" value="Genomic_DNA"/>
</dbReference>
<dbReference type="PANTHER" id="PTHR43393">
    <property type="entry name" value="CYTOKININ RIBOSIDE 5'-MONOPHOSPHATE PHOSPHORIBOHYDROLASE"/>
    <property type="match status" value="1"/>
</dbReference>
<dbReference type="EMBL" id="VLTM01000037">
    <property type="protein sequence ID" value="KAA0161279.1"/>
    <property type="molecule type" value="Genomic_DNA"/>
</dbReference>
<evidence type="ECO:0000313" key="6">
    <source>
        <dbReference type="Proteomes" id="UP000323011"/>
    </source>
</evidence>
<dbReference type="PANTHER" id="PTHR43393:SF3">
    <property type="entry name" value="LYSINE DECARBOXYLASE-LIKE PROTEIN"/>
    <property type="match status" value="1"/>
</dbReference>
<evidence type="ECO:0000313" key="3">
    <source>
        <dbReference type="EMBL" id="KAA0161279.1"/>
    </source>
</evidence>
<dbReference type="Proteomes" id="UP000324907">
    <property type="component" value="Unassembled WGS sequence"/>
</dbReference>